<dbReference type="Proteomes" id="UP000789396">
    <property type="component" value="Unassembled WGS sequence"/>
</dbReference>
<comment type="caution">
    <text evidence="1">The sequence shown here is derived from an EMBL/GenBank/DDBJ whole genome shotgun (WGS) entry which is preliminary data.</text>
</comment>
<accession>A0A9N9JE31</accession>
<dbReference type="EMBL" id="CAJVPZ010048798">
    <property type="protein sequence ID" value="CAG8774811.1"/>
    <property type="molecule type" value="Genomic_DNA"/>
</dbReference>
<reference evidence="1" key="1">
    <citation type="submission" date="2021-06" db="EMBL/GenBank/DDBJ databases">
        <authorList>
            <person name="Kallberg Y."/>
            <person name="Tangrot J."/>
            <person name="Rosling A."/>
        </authorList>
    </citation>
    <scope>NUCLEOTIDE SEQUENCE</scope>
    <source>
        <strain evidence="1">IN212</strain>
    </source>
</reference>
<protein>
    <submittedName>
        <fullName evidence="1">18747_t:CDS:1</fullName>
    </submittedName>
</protein>
<gene>
    <name evidence="1" type="ORF">RFULGI_LOCUS15347</name>
</gene>
<keyword evidence="2" id="KW-1185">Reference proteome</keyword>
<name>A0A9N9JE31_9GLOM</name>
<organism evidence="1 2">
    <name type="scientific">Racocetra fulgida</name>
    <dbReference type="NCBI Taxonomy" id="60492"/>
    <lineage>
        <taxon>Eukaryota</taxon>
        <taxon>Fungi</taxon>
        <taxon>Fungi incertae sedis</taxon>
        <taxon>Mucoromycota</taxon>
        <taxon>Glomeromycotina</taxon>
        <taxon>Glomeromycetes</taxon>
        <taxon>Diversisporales</taxon>
        <taxon>Gigasporaceae</taxon>
        <taxon>Racocetra</taxon>
    </lineage>
</organism>
<feature type="non-terminal residue" evidence="1">
    <location>
        <position position="1"/>
    </location>
</feature>
<proteinExistence type="predicted"/>
<evidence type="ECO:0000313" key="2">
    <source>
        <dbReference type="Proteomes" id="UP000789396"/>
    </source>
</evidence>
<evidence type="ECO:0000313" key="1">
    <source>
        <dbReference type="EMBL" id="CAG8774811.1"/>
    </source>
</evidence>
<dbReference type="AlphaFoldDB" id="A0A9N9JE31"/>
<sequence>KNIFGAHKKAIKLLEYCTATLVNYFLQLLQLAIKIKYLSDSVSQNFQNDCLALFNK</sequence>